<dbReference type="GeneID" id="90039739"/>
<dbReference type="EMBL" id="JBBJBU010000009">
    <property type="protein sequence ID" value="KAK7204089.1"/>
    <property type="molecule type" value="Genomic_DNA"/>
</dbReference>
<accession>A0ABR1F2L7</accession>
<keyword evidence="4" id="KW-1185">Reference proteome</keyword>
<dbReference type="PANTHER" id="PTHR33840:SF1">
    <property type="entry name" value="TLE1 PHOSPHOLIPASE DOMAIN-CONTAINING PROTEIN"/>
    <property type="match status" value="1"/>
</dbReference>
<gene>
    <name evidence="3" type="ORF">BZA70DRAFT_290639</name>
</gene>
<evidence type="ECO:0000313" key="4">
    <source>
        <dbReference type="Proteomes" id="UP001498771"/>
    </source>
</evidence>
<organism evidence="3 4">
    <name type="scientific">Myxozyma melibiosi</name>
    <dbReference type="NCBI Taxonomy" id="54550"/>
    <lineage>
        <taxon>Eukaryota</taxon>
        <taxon>Fungi</taxon>
        <taxon>Dikarya</taxon>
        <taxon>Ascomycota</taxon>
        <taxon>Saccharomycotina</taxon>
        <taxon>Lipomycetes</taxon>
        <taxon>Lipomycetales</taxon>
        <taxon>Lipomycetaceae</taxon>
        <taxon>Myxozyma</taxon>
    </lineage>
</organism>
<evidence type="ECO:0000256" key="1">
    <source>
        <dbReference type="SAM" id="MobiDB-lite"/>
    </source>
</evidence>
<sequence length="512" mass="58165">MEQAGEPSEYVSFPKQPTATPKRRLITMCDGTWQNSYRRANSGSSNIARIARAIMPQSKDGKIPQILYYNPGIGTSRSAWKNFWGGEGFIDQIEQTYCFISYNYLPGDELFFYGFSRGAYMVRSISNLILDFGILRKPGMSRFAELFKIYTSRETAARTKALAELRTELVNNHLLIEGEKITIKFIGCFDSVGVLGIPHILPFIPSSYSFLDLQLKNRVENAYHALALDETRLLFRPVMWFFDPSSPHIENYQQTWFTGAHINIGGGSMGKEIPGTGLLSVPAIVYLTKLCRRKLAAAMCRSRSRRLKAKKQQEAAYNTLSDGTLIWMISKSRPFLDFDEDYLHCNIRAQRISHEERGGPAGDGFHKPLDLFPELPGQLESPWYNGPIADNYYGMYMFWLVFGRHVRRVLGYTPKNGECGPAMSPRREGKKSRKGKKPACSPTSSADSCAEQAITNECIHRSVLDRGTTHPALEAVYWGEESEVVDDGMKKVEVEEYSDFELEFWRDEKQFP</sequence>
<proteinExistence type="predicted"/>
<dbReference type="PANTHER" id="PTHR33840">
    <property type="match status" value="1"/>
</dbReference>
<protein>
    <recommendedName>
        <fullName evidence="2">T6SS Phospholipase effector Tle1-like catalytic domain-containing protein</fullName>
    </recommendedName>
</protein>
<feature type="compositionally biased region" description="Basic residues" evidence="1">
    <location>
        <begin position="428"/>
        <end position="437"/>
    </location>
</feature>
<dbReference type="InterPro" id="IPR018712">
    <property type="entry name" value="Tle1-like_cat"/>
</dbReference>
<name>A0ABR1F2L7_9ASCO</name>
<dbReference type="RefSeq" id="XP_064767122.1">
    <property type="nucleotide sequence ID" value="XM_064914227.1"/>
</dbReference>
<dbReference type="Pfam" id="PF09994">
    <property type="entry name" value="T6SS_Tle1-like_cat"/>
    <property type="match status" value="1"/>
</dbReference>
<dbReference type="Proteomes" id="UP001498771">
    <property type="component" value="Unassembled WGS sequence"/>
</dbReference>
<comment type="caution">
    <text evidence="3">The sequence shown here is derived from an EMBL/GenBank/DDBJ whole genome shotgun (WGS) entry which is preliminary data.</text>
</comment>
<evidence type="ECO:0000313" key="3">
    <source>
        <dbReference type="EMBL" id="KAK7204089.1"/>
    </source>
</evidence>
<reference evidence="3 4" key="1">
    <citation type="submission" date="2024-03" db="EMBL/GenBank/DDBJ databases">
        <title>Genome-scale model development and genomic sequencing of the oleaginous clade Lipomyces.</title>
        <authorList>
            <consortium name="Lawrence Berkeley National Laboratory"/>
            <person name="Czajka J.J."/>
            <person name="Han Y."/>
            <person name="Kim J."/>
            <person name="Mondo S.J."/>
            <person name="Hofstad B.A."/>
            <person name="Robles A."/>
            <person name="Haridas S."/>
            <person name="Riley R."/>
            <person name="LaButti K."/>
            <person name="Pangilinan J."/>
            <person name="Andreopoulos W."/>
            <person name="Lipzen A."/>
            <person name="Yan J."/>
            <person name="Wang M."/>
            <person name="Ng V."/>
            <person name="Grigoriev I.V."/>
            <person name="Spatafora J.W."/>
            <person name="Magnuson J.K."/>
            <person name="Baker S.E."/>
            <person name="Pomraning K.R."/>
        </authorList>
    </citation>
    <scope>NUCLEOTIDE SEQUENCE [LARGE SCALE GENOMIC DNA]</scope>
    <source>
        <strain evidence="3 4">Phaff 52-87</strain>
    </source>
</reference>
<feature type="domain" description="T6SS Phospholipase effector Tle1-like catalytic" evidence="2">
    <location>
        <begin position="23"/>
        <end position="329"/>
    </location>
</feature>
<evidence type="ECO:0000259" key="2">
    <source>
        <dbReference type="Pfam" id="PF09994"/>
    </source>
</evidence>
<feature type="region of interest" description="Disordered" evidence="1">
    <location>
        <begin position="417"/>
        <end position="446"/>
    </location>
</feature>